<reference evidence="1 2" key="1">
    <citation type="journal article" date="2016" name="Mol. Biol. Evol.">
        <title>Comparative Genomics of Early-Diverging Mushroom-Forming Fungi Provides Insights into the Origins of Lignocellulose Decay Capabilities.</title>
        <authorList>
            <person name="Nagy L.G."/>
            <person name="Riley R."/>
            <person name="Tritt A."/>
            <person name="Adam C."/>
            <person name="Daum C."/>
            <person name="Floudas D."/>
            <person name="Sun H."/>
            <person name="Yadav J.S."/>
            <person name="Pangilinan J."/>
            <person name="Larsson K.H."/>
            <person name="Matsuura K."/>
            <person name="Barry K."/>
            <person name="Labutti K."/>
            <person name="Kuo R."/>
            <person name="Ohm R.A."/>
            <person name="Bhattacharya S.S."/>
            <person name="Shirouzu T."/>
            <person name="Yoshinaga Y."/>
            <person name="Martin F.M."/>
            <person name="Grigoriev I.V."/>
            <person name="Hibbett D.S."/>
        </authorList>
    </citation>
    <scope>NUCLEOTIDE SEQUENCE [LARGE SCALE GENOMIC DNA]</scope>
    <source>
        <strain evidence="1 2">HHB14362 ss-1</strain>
    </source>
</reference>
<dbReference type="Proteomes" id="UP000076761">
    <property type="component" value="Unassembled WGS sequence"/>
</dbReference>
<keyword evidence="2" id="KW-1185">Reference proteome</keyword>
<evidence type="ECO:0000313" key="2">
    <source>
        <dbReference type="Proteomes" id="UP000076761"/>
    </source>
</evidence>
<dbReference type="EMBL" id="KV425566">
    <property type="protein sequence ID" value="KZT26426.1"/>
    <property type="molecule type" value="Genomic_DNA"/>
</dbReference>
<gene>
    <name evidence="1" type="ORF">NEOLEDRAFT_220315</name>
</gene>
<protein>
    <submittedName>
        <fullName evidence="1">Uncharacterized protein</fullName>
    </submittedName>
</protein>
<organism evidence="1 2">
    <name type="scientific">Neolentinus lepideus HHB14362 ss-1</name>
    <dbReference type="NCBI Taxonomy" id="1314782"/>
    <lineage>
        <taxon>Eukaryota</taxon>
        <taxon>Fungi</taxon>
        <taxon>Dikarya</taxon>
        <taxon>Basidiomycota</taxon>
        <taxon>Agaricomycotina</taxon>
        <taxon>Agaricomycetes</taxon>
        <taxon>Gloeophyllales</taxon>
        <taxon>Gloeophyllaceae</taxon>
        <taxon>Neolentinus</taxon>
    </lineage>
</organism>
<dbReference type="OrthoDB" id="2637024at2759"/>
<dbReference type="InParanoid" id="A0A165TBI4"/>
<evidence type="ECO:0000313" key="1">
    <source>
        <dbReference type="EMBL" id="KZT26426.1"/>
    </source>
</evidence>
<name>A0A165TBI4_9AGAM</name>
<accession>A0A165TBI4</accession>
<sequence length="129" mass="14907">MTRIPKEITSTRLVRSLTILFWSVIPSSFCRTFLLSPTQTTVDYRFHDAYYVPVSSWDDAWEPNSEARNLQAALGFGGSGRELSMTKRRRFSDLVIDLALKIRQKCSIRSLRRQQMTPVVRVSYLDLTS</sequence>
<proteinExistence type="predicted"/>
<dbReference type="AlphaFoldDB" id="A0A165TBI4"/>